<feature type="compositionally biased region" description="Low complexity" evidence="2">
    <location>
        <begin position="31"/>
        <end position="41"/>
    </location>
</feature>
<dbReference type="InterPro" id="IPR011006">
    <property type="entry name" value="CheY-like_superfamily"/>
</dbReference>
<dbReference type="RefSeq" id="WP_007121508.1">
    <property type="nucleotide sequence ID" value="NZ_ABID01000078.1"/>
</dbReference>
<protein>
    <submittedName>
        <fullName evidence="4">Response regulator receiver protein</fullName>
    </submittedName>
</protein>
<evidence type="ECO:0000256" key="2">
    <source>
        <dbReference type="SAM" id="MobiDB-lite"/>
    </source>
</evidence>
<feature type="modified residue" description="4-aspartylphosphate" evidence="1">
    <location>
        <position position="111"/>
    </location>
</feature>
<organism evidence="4 5">
    <name type="scientific">Sulfitobacter indolifex HEL-45</name>
    <dbReference type="NCBI Taxonomy" id="391624"/>
    <lineage>
        <taxon>Bacteria</taxon>
        <taxon>Pseudomonadati</taxon>
        <taxon>Pseudomonadota</taxon>
        <taxon>Alphaproteobacteria</taxon>
        <taxon>Rhodobacterales</taxon>
        <taxon>Roseobacteraceae</taxon>
        <taxon>Sulfitobacter</taxon>
    </lineage>
</organism>
<name>A0ABM9X0C2_9RHOB</name>
<evidence type="ECO:0000256" key="1">
    <source>
        <dbReference type="PROSITE-ProRule" id="PRU00169"/>
    </source>
</evidence>
<feature type="compositionally biased region" description="Polar residues" evidence="2">
    <location>
        <begin position="12"/>
        <end position="25"/>
    </location>
</feature>
<dbReference type="EMBL" id="ABID01000078">
    <property type="protein sequence ID" value="EDQ02913.1"/>
    <property type="molecule type" value="Genomic_DNA"/>
</dbReference>
<feature type="domain" description="Response regulatory" evidence="3">
    <location>
        <begin position="61"/>
        <end position="176"/>
    </location>
</feature>
<keyword evidence="1" id="KW-0597">Phosphoprotein</keyword>
<dbReference type="PANTHER" id="PTHR43228:SF6">
    <property type="entry name" value="RESPONSE REGULATOR RECEIVER"/>
    <property type="match status" value="1"/>
</dbReference>
<evidence type="ECO:0000313" key="4">
    <source>
        <dbReference type="EMBL" id="EDQ02913.1"/>
    </source>
</evidence>
<dbReference type="SUPFAM" id="SSF52172">
    <property type="entry name" value="CheY-like"/>
    <property type="match status" value="1"/>
</dbReference>
<dbReference type="PROSITE" id="PS50110">
    <property type="entry name" value="RESPONSE_REGULATORY"/>
    <property type="match status" value="1"/>
</dbReference>
<dbReference type="CDD" id="cd17534">
    <property type="entry name" value="REC_DC-like"/>
    <property type="match status" value="1"/>
</dbReference>
<gene>
    <name evidence="4" type="ORF">OIHEL45_20286</name>
</gene>
<feature type="region of interest" description="Disordered" evidence="2">
    <location>
        <begin position="1"/>
        <end position="41"/>
    </location>
</feature>
<sequence length="179" mass="19407">MRAQEHERESRGVTSEWHSVATSPENGAAHPALAGGPETAAAGETQNALQNDVIALPQPLRVLIVEDEAIIAMEIEMILEDFGAEVVGTVMSAQEAVDYAKLHRPDCITMDINLKGDRDGVSAALEIHEAIGIRAIFISAYGSDDLKLRAQSAQPFGWIQKPIRTGELKEALVRVRETL</sequence>
<evidence type="ECO:0000313" key="5">
    <source>
        <dbReference type="Proteomes" id="UP000003257"/>
    </source>
</evidence>
<dbReference type="SMART" id="SM00448">
    <property type="entry name" value="REC"/>
    <property type="match status" value="1"/>
</dbReference>
<dbReference type="Proteomes" id="UP000003257">
    <property type="component" value="Unassembled WGS sequence"/>
</dbReference>
<dbReference type="InterPro" id="IPR052048">
    <property type="entry name" value="ST_Response_Regulator"/>
</dbReference>
<dbReference type="InterPro" id="IPR001789">
    <property type="entry name" value="Sig_transdc_resp-reg_receiver"/>
</dbReference>
<evidence type="ECO:0000259" key="3">
    <source>
        <dbReference type="PROSITE" id="PS50110"/>
    </source>
</evidence>
<reference evidence="4 5" key="1">
    <citation type="submission" date="2007-11" db="EMBL/GenBank/DDBJ databases">
        <authorList>
            <person name="Wagner-Dobler I."/>
            <person name="Ferriera S."/>
            <person name="Johnson J."/>
            <person name="Kravitz S."/>
            <person name="Beeson K."/>
            <person name="Sutton G."/>
            <person name="Rogers Y.-H."/>
            <person name="Friedman R."/>
            <person name="Frazier M."/>
            <person name="Venter J.C."/>
        </authorList>
    </citation>
    <scope>NUCLEOTIDE SEQUENCE [LARGE SCALE GENOMIC DNA]</scope>
    <source>
        <strain evidence="4 5">HEL-45</strain>
    </source>
</reference>
<dbReference type="Gene3D" id="3.40.50.2300">
    <property type="match status" value="1"/>
</dbReference>
<comment type="caution">
    <text evidence="4">The sequence shown here is derived from an EMBL/GenBank/DDBJ whole genome shotgun (WGS) entry which is preliminary data.</text>
</comment>
<feature type="compositionally biased region" description="Basic and acidic residues" evidence="2">
    <location>
        <begin position="1"/>
        <end position="11"/>
    </location>
</feature>
<accession>A0ABM9X0C2</accession>
<proteinExistence type="predicted"/>
<dbReference type="Pfam" id="PF00072">
    <property type="entry name" value="Response_reg"/>
    <property type="match status" value="1"/>
</dbReference>
<dbReference type="PANTHER" id="PTHR43228">
    <property type="entry name" value="TWO-COMPONENT RESPONSE REGULATOR"/>
    <property type="match status" value="1"/>
</dbReference>
<keyword evidence="5" id="KW-1185">Reference proteome</keyword>